<evidence type="ECO:0000313" key="4">
    <source>
        <dbReference type="EMBL" id="MBB3111830.1"/>
    </source>
</evidence>
<evidence type="ECO:0000259" key="3">
    <source>
        <dbReference type="Pfam" id="PF13427"/>
    </source>
</evidence>
<accession>A0A7W5AZV9</accession>
<dbReference type="Gene3D" id="3.30.460.10">
    <property type="entry name" value="Beta Polymerase, domain 2"/>
    <property type="match status" value="1"/>
</dbReference>
<dbReference type="SUPFAM" id="SSF81301">
    <property type="entry name" value="Nucleotidyltransferase"/>
    <property type="match status" value="1"/>
</dbReference>
<dbReference type="EMBL" id="JACHXK010000009">
    <property type="protein sequence ID" value="MBB3111830.1"/>
    <property type="molecule type" value="Genomic_DNA"/>
</dbReference>
<dbReference type="Proteomes" id="UP000570361">
    <property type="component" value="Unassembled WGS sequence"/>
</dbReference>
<dbReference type="RefSeq" id="WP_183601690.1">
    <property type="nucleotide sequence ID" value="NZ_JACHXK010000009.1"/>
</dbReference>
<organism evidence="4 5">
    <name type="scientific">Paenibacillus phyllosphaerae</name>
    <dbReference type="NCBI Taxonomy" id="274593"/>
    <lineage>
        <taxon>Bacteria</taxon>
        <taxon>Bacillati</taxon>
        <taxon>Bacillota</taxon>
        <taxon>Bacilli</taxon>
        <taxon>Bacillales</taxon>
        <taxon>Paenibacillaceae</taxon>
        <taxon>Paenibacillus</taxon>
    </lineage>
</organism>
<reference evidence="4 5" key="1">
    <citation type="submission" date="2020-08" db="EMBL/GenBank/DDBJ databases">
        <title>Genomic Encyclopedia of Type Strains, Phase III (KMG-III): the genomes of soil and plant-associated and newly described type strains.</title>
        <authorList>
            <person name="Whitman W."/>
        </authorList>
    </citation>
    <scope>NUCLEOTIDE SEQUENCE [LARGE SCALE GENOMIC DNA]</scope>
    <source>
        <strain evidence="4 5">CECT 5862</strain>
    </source>
</reference>
<dbReference type="CDD" id="cd05403">
    <property type="entry name" value="NT_KNTase_like"/>
    <property type="match status" value="1"/>
</dbReference>
<feature type="domain" description="Polymerase nucleotidyl transferase" evidence="2">
    <location>
        <begin position="26"/>
        <end position="82"/>
    </location>
</feature>
<dbReference type="Pfam" id="PF13427">
    <property type="entry name" value="AadA_C"/>
    <property type="match status" value="1"/>
</dbReference>
<keyword evidence="5" id="KW-1185">Reference proteome</keyword>
<dbReference type="InterPro" id="IPR025184">
    <property type="entry name" value="AadA_C"/>
</dbReference>
<sequence length="286" mass="33334">MTTLPYRVEQTMNKLCSALAARMTTIEAVYLYGSVALQDYIEGSSDIDFIAVLRQTPTEEELEAIRLAHEEVEAELPNTDIMGSYILREELGKQADARTPIMTYFDKQVRTDGHGADLNPITWWILKQHGIRIYGNELPFDYELDENELTRYVLHNMNHYWTQWIDRLERQLALVQDIQADLPVEQLDEAVEWCALGMLRQLYTIRERAITSKVKAGLYAMEQLPERWHGVIFEAIAIKERKPHRYYSLQRDRLTDLVGLMRFIHLEANRQGVAVRIEDQEEESGC</sequence>
<dbReference type="Pfam" id="PF01909">
    <property type="entry name" value="NTP_transf_2"/>
    <property type="match status" value="1"/>
</dbReference>
<feature type="domain" description="Adenylyltransferase AadA C-terminal" evidence="3">
    <location>
        <begin position="185"/>
        <end position="261"/>
    </location>
</feature>
<dbReference type="InterPro" id="IPR002934">
    <property type="entry name" value="Polymerase_NTP_transf_dom"/>
</dbReference>
<dbReference type="GO" id="GO:0016779">
    <property type="term" value="F:nucleotidyltransferase activity"/>
    <property type="evidence" value="ECO:0007669"/>
    <property type="project" value="InterPro"/>
</dbReference>
<dbReference type="InterPro" id="IPR043519">
    <property type="entry name" value="NT_sf"/>
</dbReference>
<comment type="caution">
    <text evidence="4">The sequence shown here is derived from an EMBL/GenBank/DDBJ whole genome shotgun (WGS) entry which is preliminary data.</text>
</comment>
<gene>
    <name evidence="4" type="ORF">FHS18_003898</name>
</gene>
<keyword evidence="1" id="KW-0808">Transferase</keyword>
<evidence type="ECO:0000259" key="2">
    <source>
        <dbReference type="Pfam" id="PF01909"/>
    </source>
</evidence>
<evidence type="ECO:0000256" key="1">
    <source>
        <dbReference type="ARBA" id="ARBA00022679"/>
    </source>
</evidence>
<proteinExistence type="predicted"/>
<name>A0A7W5AZV9_9BACL</name>
<evidence type="ECO:0008006" key="6">
    <source>
        <dbReference type="Google" id="ProtNLM"/>
    </source>
</evidence>
<dbReference type="AlphaFoldDB" id="A0A7W5AZV9"/>
<protein>
    <recommendedName>
        <fullName evidence="6">DUF4111 domain-containing protein</fullName>
    </recommendedName>
</protein>
<evidence type="ECO:0000313" key="5">
    <source>
        <dbReference type="Proteomes" id="UP000570361"/>
    </source>
</evidence>